<evidence type="ECO:0000313" key="2">
    <source>
        <dbReference type="EMBL" id="CAF3199751.1"/>
    </source>
</evidence>
<accession>A0A820E742</accession>
<dbReference type="EMBL" id="CAJNXB010001894">
    <property type="protein sequence ID" value="CAF3199751.1"/>
    <property type="molecule type" value="Genomic_DNA"/>
</dbReference>
<feature type="domain" description="F-box" evidence="1">
    <location>
        <begin position="13"/>
        <end position="59"/>
    </location>
</feature>
<comment type="caution">
    <text evidence="3">The sequence shown here is derived from an EMBL/GenBank/DDBJ whole genome shotgun (WGS) entry which is preliminary data.</text>
</comment>
<dbReference type="Proteomes" id="UP000663825">
    <property type="component" value="Unassembled WGS sequence"/>
</dbReference>
<dbReference type="PROSITE" id="PS50181">
    <property type="entry name" value="FBOX"/>
    <property type="match status" value="1"/>
</dbReference>
<sequence>MNRSVEINMDNSSIELSDLPNEILMIILKKLFNVEVLYSLIGVNKRLHAIVYDPIFTNCLTLMRCVSDDSIDPLPDSILDRLCSQILPEIHHKIKCLNLESSSMKRILLATSYPNLCELGLYDSEIETVLSLITDESSLTSIDKNQILTLVINRTKYGKVSAADDMNPRTLAHIFTTFSNLQYLNFYPSTIWSERLSFANPCPSINSSTLLELHIRLMSFSGCLYILDGRFNNLHTLHVDIQFVYASDLRNNNQEKLPIPNIRCFSLYCSEMTNAYDELTVPHLQRMSNLEKLSLNLIISVKNTFVDGNELKQNIINYMPRLKRFQFYICSDRYYPNQISLQSKEDIQHSFKDFKDDQIISYIDYFQEGQHSLCHIYLYSYKLKYYHTITNNFPGGLFKYVHELLLYDERPFEREFFLRIAQSFPFINILTIKNSKAQNNKLCRESKNGNQDLSIIKYPHLTSLSLNEAHDDYIEEFLVDTRTCLPNNSVHLNIFFRQLKRMTHNFTRDATRINCAKLVSICANACRLPQYTRAYFPHVRRFLLLSMLMYM</sequence>
<keyword evidence="5" id="KW-1185">Reference proteome</keyword>
<dbReference type="AlphaFoldDB" id="A0A820E742"/>
<organism evidence="3 5">
    <name type="scientific">Rotaria socialis</name>
    <dbReference type="NCBI Taxonomy" id="392032"/>
    <lineage>
        <taxon>Eukaryota</taxon>
        <taxon>Metazoa</taxon>
        <taxon>Spiralia</taxon>
        <taxon>Gnathifera</taxon>
        <taxon>Rotifera</taxon>
        <taxon>Eurotatoria</taxon>
        <taxon>Bdelloidea</taxon>
        <taxon>Philodinida</taxon>
        <taxon>Philodinidae</taxon>
        <taxon>Rotaria</taxon>
    </lineage>
</organism>
<evidence type="ECO:0000259" key="1">
    <source>
        <dbReference type="PROSITE" id="PS50181"/>
    </source>
</evidence>
<proteinExistence type="predicted"/>
<evidence type="ECO:0000313" key="5">
    <source>
        <dbReference type="Proteomes" id="UP000663873"/>
    </source>
</evidence>
<dbReference type="EMBL" id="CAJOBR010000416">
    <property type="protein sequence ID" value="CAF4506750.1"/>
    <property type="molecule type" value="Genomic_DNA"/>
</dbReference>
<dbReference type="Pfam" id="PF00646">
    <property type="entry name" value="F-box"/>
    <property type="match status" value="1"/>
</dbReference>
<dbReference type="OrthoDB" id="9978365at2759"/>
<dbReference type="EMBL" id="CAJOBP010000980">
    <property type="protein sequence ID" value="CAF4241862.1"/>
    <property type="molecule type" value="Genomic_DNA"/>
</dbReference>
<protein>
    <recommendedName>
        <fullName evidence="1">F-box domain-containing protein</fullName>
    </recommendedName>
</protein>
<dbReference type="Proteomes" id="UP000663873">
    <property type="component" value="Unassembled WGS sequence"/>
</dbReference>
<dbReference type="SUPFAM" id="SSF81383">
    <property type="entry name" value="F-box domain"/>
    <property type="match status" value="1"/>
</dbReference>
<dbReference type="Proteomes" id="UP000663848">
    <property type="component" value="Unassembled WGS sequence"/>
</dbReference>
<evidence type="ECO:0000313" key="3">
    <source>
        <dbReference type="EMBL" id="CAF4241862.1"/>
    </source>
</evidence>
<name>A0A820E742_9BILA</name>
<dbReference type="InterPro" id="IPR036047">
    <property type="entry name" value="F-box-like_dom_sf"/>
</dbReference>
<evidence type="ECO:0000313" key="4">
    <source>
        <dbReference type="EMBL" id="CAF4506750.1"/>
    </source>
</evidence>
<dbReference type="InterPro" id="IPR001810">
    <property type="entry name" value="F-box_dom"/>
</dbReference>
<gene>
    <name evidence="4" type="ORF">QYT958_LOCUS5140</name>
    <name evidence="2" type="ORF">TIS948_LOCUS12503</name>
    <name evidence="3" type="ORF">UJA718_LOCUS8990</name>
</gene>
<reference evidence="3" key="1">
    <citation type="submission" date="2021-02" db="EMBL/GenBank/DDBJ databases">
        <authorList>
            <person name="Nowell W R."/>
        </authorList>
    </citation>
    <scope>NUCLEOTIDE SEQUENCE</scope>
</reference>